<dbReference type="SMART" id="SM00020">
    <property type="entry name" value="Tryp_SPc"/>
    <property type="match status" value="1"/>
</dbReference>
<protein>
    <recommendedName>
        <fullName evidence="2">Peptidase S1 domain-containing protein</fullName>
    </recommendedName>
</protein>
<feature type="domain" description="Peptidase S1" evidence="2">
    <location>
        <begin position="51"/>
        <end position="240"/>
    </location>
</feature>
<reference evidence="3" key="2">
    <citation type="submission" date="2025-08" db="UniProtKB">
        <authorList>
            <consortium name="Ensembl"/>
        </authorList>
    </citation>
    <scope>IDENTIFICATION</scope>
</reference>
<dbReference type="Pfam" id="PF00089">
    <property type="entry name" value="Trypsin"/>
    <property type="match status" value="2"/>
</dbReference>
<dbReference type="PANTHER" id="PTHR24271:SF58">
    <property type="entry name" value="DUODENASE-1"/>
    <property type="match status" value="1"/>
</dbReference>
<accession>A0A452H0N1</accession>
<reference evidence="3" key="3">
    <citation type="submission" date="2025-09" db="UniProtKB">
        <authorList>
            <consortium name="Ensembl"/>
        </authorList>
    </citation>
    <scope>IDENTIFICATION</scope>
</reference>
<dbReference type="GO" id="GO:0006508">
    <property type="term" value="P:proteolysis"/>
    <property type="evidence" value="ECO:0007669"/>
    <property type="project" value="InterPro"/>
</dbReference>
<keyword evidence="1" id="KW-1015">Disulfide bond</keyword>
<keyword evidence="4" id="KW-1185">Reference proteome</keyword>
<dbReference type="CDD" id="cd00190">
    <property type="entry name" value="Tryp_SPc"/>
    <property type="match status" value="1"/>
</dbReference>
<dbReference type="GO" id="GO:0004252">
    <property type="term" value="F:serine-type endopeptidase activity"/>
    <property type="evidence" value="ECO:0007669"/>
    <property type="project" value="InterPro"/>
</dbReference>
<evidence type="ECO:0000313" key="3">
    <source>
        <dbReference type="Ensembl" id="ENSGAGP00000007999.1"/>
    </source>
</evidence>
<dbReference type="Ensembl" id="ENSGAGT00000009218.1">
    <property type="protein sequence ID" value="ENSGAGP00000007999.1"/>
    <property type="gene ID" value="ENSGAGG00000006365.1"/>
</dbReference>
<dbReference type="InterPro" id="IPR009003">
    <property type="entry name" value="Peptidase_S1_PA"/>
</dbReference>
<reference evidence="4" key="1">
    <citation type="journal article" date="2017" name="PLoS ONE">
        <title>The Agassiz's desert tortoise genome provides a resource for the conservation of a threatened species.</title>
        <authorList>
            <person name="Tollis M."/>
            <person name="DeNardo D.F."/>
            <person name="Cornelius J.A."/>
            <person name="Dolby G.A."/>
            <person name="Edwards T."/>
            <person name="Henen B.T."/>
            <person name="Karl A.E."/>
            <person name="Murphy R.W."/>
            <person name="Kusumi K."/>
        </authorList>
    </citation>
    <scope>NUCLEOTIDE SEQUENCE [LARGE SCALE GENOMIC DNA]</scope>
</reference>
<dbReference type="InterPro" id="IPR043504">
    <property type="entry name" value="Peptidase_S1_PA_chymotrypsin"/>
</dbReference>
<evidence type="ECO:0000313" key="4">
    <source>
        <dbReference type="Proteomes" id="UP000291020"/>
    </source>
</evidence>
<dbReference type="PROSITE" id="PS50240">
    <property type="entry name" value="TRYPSIN_DOM"/>
    <property type="match status" value="1"/>
</dbReference>
<proteinExistence type="predicted"/>
<dbReference type="GO" id="GO:0005737">
    <property type="term" value="C:cytoplasm"/>
    <property type="evidence" value="ECO:0007669"/>
    <property type="project" value="TreeGrafter"/>
</dbReference>
<dbReference type="Gene3D" id="2.40.10.10">
    <property type="entry name" value="Trypsin-like serine proteases"/>
    <property type="match status" value="2"/>
</dbReference>
<name>A0A452H0N1_9SAUR</name>
<organism evidence="3 4">
    <name type="scientific">Gopherus agassizii</name>
    <name type="common">Agassiz's desert tortoise</name>
    <dbReference type="NCBI Taxonomy" id="38772"/>
    <lineage>
        <taxon>Eukaryota</taxon>
        <taxon>Metazoa</taxon>
        <taxon>Chordata</taxon>
        <taxon>Craniata</taxon>
        <taxon>Vertebrata</taxon>
        <taxon>Euteleostomi</taxon>
        <taxon>Archelosauria</taxon>
        <taxon>Testudinata</taxon>
        <taxon>Testudines</taxon>
        <taxon>Cryptodira</taxon>
        <taxon>Durocryptodira</taxon>
        <taxon>Testudinoidea</taxon>
        <taxon>Testudinidae</taxon>
        <taxon>Gopherus</taxon>
    </lineage>
</organism>
<dbReference type="PANTHER" id="PTHR24271">
    <property type="entry name" value="KALLIKREIN-RELATED"/>
    <property type="match status" value="1"/>
</dbReference>
<evidence type="ECO:0000259" key="2">
    <source>
        <dbReference type="PROSITE" id="PS50240"/>
    </source>
</evidence>
<dbReference type="SUPFAM" id="SSF50494">
    <property type="entry name" value="Trypsin-like serine proteases"/>
    <property type="match status" value="1"/>
</dbReference>
<dbReference type="STRING" id="38772.ENSGAGP00000007999"/>
<dbReference type="Proteomes" id="UP000291020">
    <property type="component" value="Unassembled WGS sequence"/>
</dbReference>
<dbReference type="InterPro" id="IPR001254">
    <property type="entry name" value="Trypsin_dom"/>
</dbReference>
<sequence length="244" mass="26844">MSHSPPPDPASPLLGAVWPNLGQRWSPVLLTSGSAIIDPFLVSLAPILHRIIGGQEAQPHSRPYMAYLEIQHEDTKFRCGGFLVLENFVLTAKIPVRRRIPHSQYDKKTFNNDIMLPQLAKRAKLNGEVGTINLPLANERVEPGTVCSVTGGGSTRTECLLCPDTLQEADVMVMPDAQCPKDPYGSYDSYNPSTMMCGGDPAQCKDSSQVNLLLALRPCKAPGVYTKVSTFIPWIEKMMRKLQP</sequence>
<dbReference type="AlphaFoldDB" id="A0A452H0N1"/>
<evidence type="ECO:0000256" key="1">
    <source>
        <dbReference type="ARBA" id="ARBA00023157"/>
    </source>
</evidence>